<evidence type="ECO:0000256" key="3">
    <source>
        <dbReference type="ARBA" id="ARBA00022475"/>
    </source>
</evidence>
<dbReference type="Gene3D" id="1.10.287.70">
    <property type="match status" value="1"/>
</dbReference>
<comment type="subcellular location">
    <subcellularLocation>
        <location evidence="1">Cell membrane</location>
        <topology evidence="1">Multi-pass membrane protein</topology>
    </subcellularLocation>
</comment>
<dbReference type="GO" id="GO:0050906">
    <property type="term" value="P:detection of stimulus involved in sensory perception"/>
    <property type="evidence" value="ECO:0007669"/>
    <property type="project" value="UniProtKB-ARBA"/>
</dbReference>
<dbReference type="Pfam" id="PF00060">
    <property type="entry name" value="Lig_chan"/>
    <property type="match status" value="1"/>
</dbReference>
<evidence type="ECO:0000256" key="10">
    <source>
        <dbReference type="SAM" id="SignalP"/>
    </source>
</evidence>
<dbReference type="PANTHER" id="PTHR42643">
    <property type="entry name" value="IONOTROPIC RECEPTOR 20A-RELATED"/>
    <property type="match status" value="1"/>
</dbReference>
<evidence type="ECO:0000256" key="8">
    <source>
        <dbReference type="ARBA" id="ARBA00023180"/>
    </source>
</evidence>
<feature type="chain" id="PRO_5042002201" description="Ionotropic glutamate receptor C-terminal domain-containing protein" evidence="10">
    <location>
        <begin position="27"/>
        <end position="584"/>
    </location>
</feature>
<dbReference type="GO" id="GO:0015276">
    <property type="term" value="F:ligand-gated monoatomic ion channel activity"/>
    <property type="evidence" value="ECO:0007669"/>
    <property type="project" value="InterPro"/>
</dbReference>
<keyword evidence="8" id="KW-0325">Glycoprotein</keyword>
<keyword evidence="7" id="KW-0675">Receptor</keyword>
<dbReference type="InterPro" id="IPR001320">
    <property type="entry name" value="Iontro_rcpt_C"/>
</dbReference>
<evidence type="ECO:0000256" key="2">
    <source>
        <dbReference type="ARBA" id="ARBA00008685"/>
    </source>
</evidence>
<gene>
    <name evidence="12" type="ORF">Pcinc_021006</name>
</gene>
<proteinExistence type="inferred from homology"/>
<evidence type="ECO:0000313" key="12">
    <source>
        <dbReference type="EMBL" id="KAK3874032.1"/>
    </source>
</evidence>
<evidence type="ECO:0000256" key="1">
    <source>
        <dbReference type="ARBA" id="ARBA00004651"/>
    </source>
</evidence>
<feature type="domain" description="Ionotropic glutamate receptor C-terminal" evidence="11">
    <location>
        <begin position="307"/>
        <end position="569"/>
    </location>
</feature>
<evidence type="ECO:0000256" key="5">
    <source>
        <dbReference type="ARBA" id="ARBA00022989"/>
    </source>
</evidence>
<evidence type="ECO:0000313" key="13">
    <source>
        <dbReference type="Proteomes" id="UP001286313"/>
    </source>
</evidence>
<evidence type="ECO:0000256" key="4">
    <source>
        <dbReference type="ARBA" id="ARBA00022692"/>
    </source>
</evidence>
<feature type="transmembrane region" description="Helical" evidence="9">
    <location>
        <begin position="309"/>
        <end position="329"/>
    </location>
</feature>
<keyword evidence="13" id="KW-1185">Reference proteome</keyword>
<accession>A0AAE1FH08</accession>
<evidence type="ECO:0000256" key="9">
    <source>
        <dbReference type="SAM" id="Phobius"/>
    </source>
</evidence>
<keyword evidence="10" id="KW-0732">Signal</keyword>
<dbReference type="SUPFAM" id="SSF53850">
    <property type="entry name" value="Periplasmic binding protein-like II"/>
    <property type="match status" value="1"/>
</dbReference>
<reference evidence="12" key="1">
    <citation type="submission" date="2023-10" db="EMBL/GenBank/DDBJ databases">
        <title>Genome assemblies of two species of porcelain crab, Petrolisthes cinctipes and Petrolisthes manimaculis (Anomura: Porcellanidae).</title>
        <authorList>
            <person name="Angst P."/>
        </authorList>
    </citation>
    <scope>NUCLEOTIDE SEQUENCE</scope>
    <source>
        <strain evidence="12">PB745_01</strain>
        <tissue evidence="12">Gill</tissue>
    </source>
</reference>
<evidence type="ECO:0000259" key="11">
    <source>
        <dbReference type="Pfam" id="PF00060"/>
    </source>
</evidence>
<dbReference type="GO" id="GO:0005886">
    <property type="term" value="C:plasma membrane"/>
    <property type="evidence" value="ECO:0007669"/>
    <property type="project" value="UniProtKB-SubCell"/>
</dbReference>
<dbReference type="InterPro" id="IPR052192">
    <property type="entry name" value="Insect_Ionotropic_Sensory_Rcpt"/>
</dbReference>
<dbReference type="AlphaFoldDB" id="A0AAE1FH08"/>
<dbReference type="EMBL" id="JAWQEG010002148">
    <property type="protein sequence ID" value="KAK3874032.1"/>
    <property type="molecule type" value="Genomic_DNA"/>
</dbReference>
<comment type="caution">
    <text evidence="12">The sequence shown here is derived from an EMBL/GenBank/DDBJ whole genome shotgun (WGS) entry which is preliminary data.</text>
</comment>
<evidence type="ECO:0000256" key="6">
    <source>
        <dbReference type="ARBA" id="ARBA00023136"/>
    </source>
</evidence>
<dbReference type="PANTHER" id="PTHR42643:SF24">
    <property type="entry name" value="IONOTROPIC RECEPTOR 60A"/>
    <property type="match status" value="1"/>
</dbReference>
<evidence type="ECO:0000256" key="7">
    <source>
        <dbReference type="ARBA" id="ARBA00023170"/>
    </source>
</evidence>
<dbReference type="Proteomes" id="UP001286313">
    <property type="component" value="Unassembled WGS sequence"/>
</dbReference>
<feature type="transmembrane region" description="Helical" evidence="9">
    <location>
        <begin position="373"/>
        <end position="394"/>
    </location>
</feature>
<keyword evidence="3" id="KW-1003">Cell membrane</keyword>
<feature type="signal peptide" evidence="10">
    <location>
        <begin position="1"/>
        <end position="26"/>
    </location>
</feature>
<keyword evidence="4 9" id="KW-0812">Transmembrane</keyword>
<organism evidence="12 13">
    <name type="scientific">Petrolisthes cinctipes</name>
    <name type="common">Flat porcelain crab</name>
    <dbReference type="NCBI Taxonomy" id="88211"/>
    <lineage>
        <taxon>Eukaryota</taxon>
        <taxon>Metazoa</taxon>
        <taxon>Ecdysozoa</taxon>
        <taxon>Arthropoda</taxon>
        <taxon>Crustacea</taxon>
        <taxon>Multicrustacea</taxon>
        <taxon>Malacostraca</taxon>
        <taxon>Eumalacostraca</taxon>
        <taxon>Eucarida</taxon>
        <taxon>Decapoda</taxon>
        <taxon>Pleocyemata</taxon>
        <taxon>Anomura</taxon>
        <taxon>Galatheoidea</taxon>
        <taxon>Porcellanidae</taxon>
        <taxon>Petrolisthes</taxon>
    </lineage>
</organism>
<protein>
    <recommendedName>
        <fullName evidence="11">Ionotropic glutamate receptor C-terminal domain-containing protein</fullName>
    </recommendedName>
</protein>
<name>A0AAE1FH08_PETCI</name>
<keyword evidence="6 9" id="KW-0472">Membrane</keyword>
<comment type="similarity">
    <text evidence="2">Belongs to the glutamate-gated ion channel (TC 1.A.10.1) family.</text>
</comment>
<keyword evidence="5 9" id="KW-1133">Transmembrane helix</keyword>
<feature type="transmembrane region" description="Helical" evidence="9">
    <location>
        <begin position="561"/>
        <end position="582"/>
    </location>
</feature>
<sequence>MMAWKATWRVLWLSILLGSASTGANSTKLMVSLSGGVGTVEHMGLGYVVTSLCEKVGSLSLLHDDSPRALSFIHNLLTHLLPDIPRQVASLLIFNNSAYSNVGEGEDDVRYRYGMNHNRHSGIVMVIYDNTSLVTTLLPGLHEPLNRGPLLLLSLHHHHNNREALQMVRWARFSGLIQPLLYNGTAQNRRRPERENGTHGFTLTTYFPFNPHPHTFHFKIFSAGEALTLGHLENRFQNFHGYVMDLASWVDDFPVMFWSDNTNSTAAGLAITIMEQIAQCLNFTYTVQESCPAFPSLASCVLPFTPATWSVLVATLLLLSLFFHIFIYAHSSPVYNHKGDMLSTFLWVSRVLLKQSVSLLPSTPGTRPFMVCWWLATLVLSSSYVSNIIAYITVPDKPRKIKTLAELSTSYHPLYMSNYGSFVPGYLSTSQDPVYQRLAHKLSLELLYYEDIRDQVLPNQAAIIEGTAYMDYITSWWPVNDMYYVEEILYPYYMSWAFQKGTPWVFVFNKYLRWMTECGLVERWKKEVVANFREIRGSVFVEGSSSSTQLKPLIVQDLQTAFYILILGLLTSGVVMVTEMLMKR</sequence>